<organism evidence="1 2">
    <name type="scientific">Jiangella ureilytica</name>
    <dbReference type="NCBI Taxonomy" id="2530374"/>
    <lineage>
        <taxon>Bacteria</taxon>
        <taxon>Bacillati</taxon>
        <taxon>Actinomycetota</taxon>
        <taxon>Actinomycetes</taxon>
        <taxon>Jiangellales</taxon>
        <taxon>Jiangellaceae</taxon>
        <taxon>Jiangella</taxon>
    </lineage>
</organism>
<accession>A0A4R4RJ09</accession>
<proteinExistence type="predicted"/>
<dbReference type="EMBL" id="SMKL01000040">
    <property type="protein sequence ID" value="TDC49561.1"/>
    <property type="molecule type" value="Genomic_DNA"/>
</dbReference>
<evidence type="ECO:0008006" key="3">
    <source>
        <dbReference type="Google" id="ProtNLM"/>
    </source>
</evidence>
<dbReference type="SUPFAM" id="SSF82171">
    <property type="entry name" value="DPP6 N-terminal domain-like"/>
    <property type="match status" value="1"/>
</dbReference>
<gene>
    <name evidence="1" type="ORF">E1212_17980</name>
</gene>
<sequence length="438" mass="45378">MTLEDHLRDALDDLVTRVPPRAGLADAVLREANRRRAKVRLATAGTTVAAVAAGTMFVVADPLAVDGADLGTIGPAAREPADAGDPGPGTVDLDVAGLAEGPAPAGAPWITDGVLRVDDQEFALPDDISRIQTIEAVAGGVAVLTVPPAESPDGSPDLRLLLLSPDGGRTELGDGPIYGFGVSADRTLIAWARHDWATHAPDGGPGRTLLYVADAATGEVLHERVQSGDGGSMGSVRGFLGDGRVLLDAATNAPTGLALWDPEADTVTPWTGYGFANAVSPGAGLAVLSPTNEAANRVPAVVDADGETRWELPPDTHVPQHGFSPDGRHLAVIVSPGLTEAQERAERRLQDEGGYATIDVPRSVVVFDAVTGERELTVDGTEPGTVTWEPDGSLVFEVWNDDRTVAGLVRCSLDGRCELAARPQDVDGGRLPYLGGGL</sequence>
<evidence type="ECO:0000313" key="1">
    <source>
        <dbReference type="EMBL" id="TDC49561.1"/>
    </source>
</evidence>
<comment type="caution">
    <text evidence="1">The sequence shown here is derived from an EMBL/GenBank/DDBJ whole genome shotgun (WGS) entry which is preliminary data.</text>
</comment>
<dbReference type="AlphaFoldDB" id="A0A4R4RJ09"/>
<dbReference type="Gene3D" id="2.120.10.30">
    <property type="entry name" value="TolB, C-terminal domain"/>
    <property type="match status" value="1"/>
</dbReference>
<dbReference type="RefSeq" id="WP_131984918.1">
    <property type="nucleotide sequence ID" value="NZ_SMKL01000040.1"/>
</dbReference>
<evidence type="ECO:0000313" key="2">
    <source>
        <dbReference type="Proteomes" id="UP000295621"/>
    </source>
</evidence>
<keyword evidence="2" id="KW-1185">Reference proteome</keyword>
<dbReference type="InterPro" id="IPR011042">
    <property type="entry name" value="6-blade_b-propeller_TolB-like"/>
</dbReference>
<dbReference type="Proteomes" id="UP000295621">
    <property type="component" value="Unassembled WGS sequence"/>
</dbReference>
<reference evidence="1 2" key="1">
    <citation type="submission" date="2019-02" db="EMBL/GenBank/DDBJ databases">
        <title>Draft genome sequences of novel Actinobacteria.</title>
        <authorList>
            <person name="Sahin N."/>
            <person name="Ay H."/>
            <person name="Saygin H."/>
        </authorList>
    </citation>
    <scope>NUCLEOTIDE SEQUENCE [LARGE SCALE GENOMIC DNA]</scope>
    <source>
        <strain evidence="1 2">KC603</strain>
    </source>
</reference>
<dbReference type="OrthoDB" id="5176683at2"/>
<protein>
    <recommendedName>
        <fullName evidence="3">WD40 repeat domain-containing protein</fullName>
    </recommendedName>
</protein>
<name>A0A4R4RJ09_9ACTN</name>